<dbReference type="SUPFAM" id="SSF53474">
    <property type="entry name" value="alpha/beta-Hydrolases"/>
    <property type="match status" value="1"/>
</dbReference>
<evidence type="ECO:0000313" key="3">
    <source>
        <dbReference type="EMBL" id="KAK0489260.1"/>
    </source>
</evidence>
<evidence type="ECO:0000313" key="4">
    <source>
        <dbReference type="Proteomes" id="UP001175227"/>
    </source>
</evidence>
<feature type="chain" id="PRO_5041355658" description="Fungal lipase-type domain-containing protein" evidence="1">
    <location>
        <begin position="21"/>
        <end position="206"/>
    </location>
</feature>
<dbReference type="EMBL" id="JAUEPR010000002">
    <property type="protein sequence ID" value="KAK0489260.1"/>
    <property type="molecule type" value="Genomic_DNA"/>
</dbReference>
<sequence>MVPSLSLWVVLSLALPFVSASPLEESVLHRRQSITDLTPEQVAAYRPYTYFASAAGCQSSTTLNWTCGPPCEANPDFKPVASGGNGDSVQFWSGTIPISTPSSLPILTDLNFILSNLDGNLFPGISSDIKVHSGFKESQADAAESVLSNVRIAMSTYSTNSVTVVGHSLGGAIALLDGVYLDLQLPSASLSVISYDMPSSALQKSL</sequence>
<keyword evidence="1" id="KW-0732">Signal</keyword>
<protein>
    <recommendedName>
        <fullName evidence="2">Fungal lipase-type domain-containing protein</fullName>
    </recommendedName>
</protein>
<evidence type="ECO:0000259" key="2">
    <source>
        <dbReference type="Pfam" id="PF01764"/>
    </source>
</evidence>
<organism evidence="3 4">
    <name type="scientific">Armillaria novae-zelandiae</name>
    <dbReference type="NCBI Taxonomy" id="153914"/>
    <lineage>
        <taxon>Eukaryota</taxon>
        <taxon>Fungi</taxon>
        <taxon>Dikarya</taxon>
        <taxon>Basidiomycota</taxon>
        <taxon>Agaricomycotina</taxon>
        <taxon>Agaricomycetes</taxon>
        <taxon>Agaricomycetidae</taxon>
        <taxon>Agaricales</taxon>
        <taxon>Marasmiineae</taxon>
        <taxon>Physalacriaceae</taxon>
        <taxon>Armillaria</taxon>
    </lineage>
</organism>
<comment type="caution">
    <text evidence="3">The sequence shown here is derived from an EMBL/GenBank/DDBJ whole genome shotgun (WGS) entry which is preliminary data.</text>
</comment>
<name>A0AA39PSI8_9AGAR</name>
<dbReference type="GO" id="GO:0006629">
    <property type="term" value="P:lipid metabolic process"/>
    <property type="evidence" value="ECO:0007669"/>
    <property type="project" value="InterPro"/>
</dbReference>
<feature type="domain" description="Fungal lipase-type" evidence="2">
    <location>
        <begin position="100"/>
        <end position="195"/>
    </location>
</feature>
<evidence type="ECO:0000256" key="1">
    <source>
        <dbReference type="SAM" id="SignalP"/>
    </source>
</evidence>
<reference evidence="3" key="1">
    <citation type="submission" date="2023-06" db="EMBL/GenBank/DDBJ databases">
        <authorList>
            <consortium name="Lawrence Berkeley National Laboratory"/>
            <person name="Ahrendt S."/>
            <person name="Sahu N."/>
            <person name="Indic B."/>
            <person name="Wong-Bajracharya J."/>
            <person name="Merenyi Z."/>
            <person name="Ke H.-M."/>
            <person name="Monk M."/>
            <person name="Kocsube S."/>
            <person name="Drula E."/>
            <person name="Lipzen A."/>
            <person name="Balint B."/>
            <person name="Henrissat B."/>
            <person name="Andreopoulos B."/>
            <person name="Martin F.M."/>
            <person name="Harder C.B."/>
            <person name="Rigling D."/>
            <person name="Ford K.L."/>
            <person name="Foster G.D."/>
            <person name="Pangilinan J."/>
            <person name="Papanicolaou A."/>
            <person name="Barry K."/>
            <person name="LaButti K."/>
            <person name="Viragh M."/>
            <person name="Koriabine M."/>
            <person name="Yan M."/>
            <person name="Riley R."/>
            <person name="Champramary S."/>
            <person name="Plett K.L."/>
            <person name="Tsai I.J."/>
            <person name="Slot J."/>
            <person name="Sipos G."/>
            <person name="Plett J."/>
            <person name="Nagy L.G."/>
            <person name="Grigoriev I.V."/>
        </authorList>
    </citation>
    <scope>NUCLEOTIDE SEQUENCE</scope>
    <source>
        <strain evidence="3">ICMP 16352</strain>
    </source>
</reference>
<gene>
    <name evidence="3" type="ORF">IW261DRAFT_1557743</name>
</gene>
<dbReference type="InterPro" id="IPR029058">
    <property type="entry name" value="AB_hydrolase_fold"/>
</dbReference>
<accession>A0AA39PSI8</accession>
<dbReference type="Proteomes" id="UP001175227">
    <property type="component" value="Unassembled WGS sequence"/>
</dbReference>
<proteinExistence type="predicted"/>
<dbReference type="Gene3D" id="3.40.50.1820">
    <property type="entry name" value="alpha/beta hydrolase"/>
    <property type="match status" value="1"/>
</dbReference>
<dbReference type="Pfam" id="PF01764">
    <property type="entry name" value="Lipase_3"/>
    <property type="match status" value="1"/>
</dbReference>
<dbReference type="InterPro" id="IPR002921">
    <property type="entry name" value="Fungal_lipase-type"/>
</dbReference>
<feature type="signal peptide" evidence="1">
    <location>
        <begin position="1"/>
        <end position="20"/>
    </location>
</feature>
<dbReference type="AlphaFoldDB" id="A0AA39PSI8"/>
<keyword evidence="4" id="KW-1185">Reference proteome</keyword>